<feature type="domain" description="F-box" evidence="1">
    <location>
        <begin position="13"/>
        <end position="59"/>
    </location>
</feature>
<gene>
    <name evidence="2" type="ORF">Salat_2350000</name>
</gene>
<reference evidence="2" key="1">
    <citation type="submission" date="2020-06" db="EMBL/GenBank/DDBJ databases">
        <authorList>
            <person name="Li T."/>
            <person name="Hu X."/>
            <person name="Zhang T."/>
            <person name="Song X."/>
            <person name="Zhang H."/>
            <person name="Dai N."/>
            <person name="Sheng W."/>
            <person name="Hou X."/>
            <person name="Wei L."/>
        </authorList>
    </citation>
    <scope>NUCLEOTIDE SEQUENCE</scope>
    <source>
        <strain evidence="2">3651</strain>
        <tissue evidence="2">Leaf</tissue>
    </source>
</reference>
<evidence type="ECO:0000313" key="2">
    <source>
        <dbReference type="EMBL" id="KAK4419371.1"/>
    </source>
</evidence>
<dbReference type="PROSITE" id="PS50181">
    <property type="entry name" value="FBOX"/>
    <property type="match status" value="1"/>
</dbReference>
<name>A0AAE1XXF3_9LAMI</name>
<dbReference type="InterPro" id="IPR001810">
    <property type="entry name" value="F-box_dom"/>
</dbReference>
<dbReference type="InterPro" id="IPR013187">
    <property type="entry name" value="F-box-assoc_dom_typ3"/>
</dbReference>
<dbReference type="CDD" id="cd22157">
    <property type="entry name" value="F-box_AtFBW1-like"/>
    <property type="match status" value="1"/>
</dbReference>
<protein>
    <submittedName>
        <fullName evidence="2">F-box protein</fullName>
    </submittedName>
</protein>
<dbReference type="PANTHER" id="PTHR31672:SF13">
    <property type="entry name" value="F-BOX PROTEIN CPR30-LIKE"/>
    <property type="match status" value="1"/>
</dbReference>
<accession>A0AAE1XXF3</accession>
<dbReference type="SMART" id="SM00256">
    <property type="entry name" value="FBOX"/>
    <property type="match status" value="1"/>
</dbReference>
<dbReference type="Gene3D" id="1.20.1280.50">
    <property type="match status" value="1"/>
</dbReference>
<dbReference type="InterPro" id="IPR050796">
    <property type="entry name" value="SCF_F-box_component"/>
</dbReference>
<dbReference type="PANTHER" id="PTHR31672">
    <property type="entry name" value="BNACNNG10540D PROTEIN"/>
    <property type="match status" value="1"/>
</dbReference>
<sequence>MEWKKRDKHMMEIKRTSNLPHDLIIEILSRLPPKSISRFRCVSKQWYHLLTHDNEFIARHSKWSRNNPLLLIRRYILDENWETSSTKATVELTSVNLNGSVTDKFKIVVDGLIQTFISCGPLSLICCNYSLYICNPSFDELVRVPYRSRIRLQNVGIGYIPSSNEYKILHSFEVLRPGDRNMVCKVLTFRDTGKISFGSWRGCKGCPRSAYTEKSPLCVDGNIYWARSSGPKDRSILSFDLVKEDFSIINYPSCDLKTYSFLEFTGIKGSLFVVGCSVETSTMDVWLLDRDEKSWVLEHRISLFPFAVNFLISSDNRSEEILIHTEQKGLISYNVTNQTWRRIKYFEGVRSYNRPCLYHYSLSPLCITMS</sequence>
<proteinExistence type="predicted"/>
<dbReference type="Pfam" id="PF08268">
    <property type="entry name" value="FBA_3"/>
    <property type="match status" value="1"/>
</dbReference>
<dbReference type="NCBIfam" id="TIGR01640">
    <property type="entry name" value="F_box_assoc_1"/>
    <property type="match status" value="1"/>
</dbReference>
<dbReference type="InterPro" id="IPR017451">
    <property type="entry name" value="F-box-assoc_interact_dom"/>
</dbReference>
<keyword evidence="3" id="KW-1185">Reference proteome</keyword>
<evidence type="ECO:0000313" key="3">
    <source>
        <dbReference type="Proteomes" id="UP001293254"/>
    </source>
</evidence>
<comment type="caution">
    <text evidence="2">The sequence shown here is derived from an EMBL/GenBank/DDBJ whole genome shotgun (WGS) entry which is preliminary data.</text>
</comment>
<evidence type="ECO:0000259" key="1">
    <source>
        <dbReference type="PROSITE" id="PS50181"/>
    </source>
</evidence>
<dbReference type="SUPFAM" id="SSF81383">
    <property type="entry name" value="F-box domain"/>
    <property type="match status" value="1"/>
</dbReference>
<dbReference type="InterPro" id="IPR036047">
    <property type="entry name" value="F-box-like_dom_sf"/>
</dbReference>
<reference evidence="2" key="2">
    <citation type="journal article" date="2024" name="Plant">
        <title>Genomic evolution and insights into agronomic trait innovations of Sesamum species.</title>
        <authorList>
            <person name="Miao H."/>
            <person name="Wang L."/>
            <person name="Qu L."/>
            <person name="Liu H."/>
            <person name="Sun Y."/>
            <person name="Le M."/>
            <person name="Wang Q."/>
            <person name="Wei S."/>
            <person name="Zheng Y."/>
            <person name="Lin W."/>
            <person name="Duan Y."/>
            <person name="Cao H."/>
            <person name="Xiong S."/>
            <person name="Wang X."/>
            <person name="Wei L."/>
            <person name="Li C."/>
            <person name="Ma Q."/>
            <person name="Ju M."/>
            <person name="Zhao R."/>
            <person name="Li G."/>
            <person name="Mu C."/>
            <person name="Tian Q."/>
            <person name="Mei H."/>
            <person name="Zhang T."/>
            <person name="Gao T."/>
            <person name="Zhang H."/>
        </authorList>
    </citation>
    <scope>NUCLEOTIDE SEQUENCE</scope>
    <source>
        <strain evidence="2">3651</strain>
    </source>
</reference>
<organism evidence="2 3">
    <name type="scientific">Sesamum alatum</name>
    <dbReference type="NCBI Taxonomy" id="300844"/>
    <lineage>
        <taxon>Eukaryota</taxon>
        <taxon>Viridiplantae</taxon>
        <taxon>Streptophyta</taxon>
        <taxon>Embryophyta</taxon>
        <taxon>Tracheophyta</taxon>
        <taxon>Spermatophyta</taxon>
        <taxon>Magnoliopsida</taxon>
        <taxon>eudicotyledons</taxon>
        <taxon>Gunneridae</taxon>
        <taxon>Pentapetalae</taxon>
        <taxon>asterids</taxon>
        <taxon>lamiids</taxon>
        <taxon>Lamiales</taxon>
        <taxon>Pedaliaceae</taxon>
        <taxon>Sesamum</taxon>
    </lineage>
</organism>
<dbReference type="EMBL" id="JACGWO010000009">
    <property type="protein sequence ID" value="KAK4419371.1"/>
    <property type="molecule type" value="Genomic_DNA"/>
</dbReference>
<dbReference type="AlphaFoldDB" id="A0AAE1XXF3"/>
<dbReference type="Proteomes" id="UP001293254">
    <property type="component" value="Unassembled WGS sequence"/>
</dbReference>
<dbReference type="Pfam" id="PF00646">
    <property type="entry name" value="F-box"/>
    <property type="match status" value="1"/>
</dbReference>